<organism evidence="11 12">
    <name type="scientific">Galerina marginata (strain CBS 339.88)</name>
    <dbReference type="NCBI Taxonomy" id="685588"/>
    <lineage>
        <taxon>Eukaryota</taxon>
        <taxon>Fungi</taxon>
        <taxon>Dikarya</taxon>
        <taxon>Basidiomycota</taxon>
        <taxon>Agaricomycotina</taxon>
        <taxon>Agaricomycetes</taxon>
        <taxon>Agaricomycetidae</taxon>
        <taxon>Agaricales</taxon>
        <taxon>Agaricineae</taxon>
        <taxon>Strophariaceae</taxon>
        <taxon>Galerina</taxon>
    </lineage>
</organism>
<feature type="compositionally biased region" description="Basic residues" evidence="9">
    <location>
        <begin position="512"/>
        <end position="524"/>
    </location>
</feature>
<feature type="compositionally biased region" description="Pro residues" evidence="9">
    <location>
        <begin position="737"/>
        <end position="752"/>
    </location>
</feature>
<protein>
    <recommendedName>
        <fullName evidence="1">non-specific serine/threonine protein kinase</fullName>
        <ecNumber evidence="1">2.7.11.1</ecNumber>
    </recommendedName>
</protein>
<dbReference type="STRING" id="685588.A0A067TNT1"/>
<feature type="region of interest" description="Disordered" evidence="9">
    <location>
        <begin position="273"/>
        <end position="311"/>
    </location>
</feature>
<feature type="compositionally biased region" description="Polar residues" evidence="9">
    <location>
        <begin position="764"/>
        <end position="774"/>
    </location>
</feature>
<gene>
    <name evidence="11" type="ORF">GALMADRAFT_295705</name>
</gene>
<feature type="compositionally biased region" description="Polar residues" evidence="9">
    <location>
        <begin position="498"/>
        <end position="511"/>
    </location>
</feature>
<dbReference type="InterPro" id="IPR008271">
    <property type="entry name" value="Ser/Thr_kinase_AS"/>
</dbReference>
<evidence type="ECO:0000256" key="2">
    <source>
        <dbReference type="ARBA" id="ARBA00022527"/>
    </source>
</evidence>
<reference evidence="12" key="1">
    <citation type="journal article" date="2014" name="Proc. Natl. Acad. Sci. U.S.A.">
        <title>Extensive sampling of basidiomycete genomes demonstrates inadequacy of the white-rot/brown-rot paradigm for wood decay fungi.</title>
        <authorList>
            <person name="Riley R."/>
            <person name="Salamov A.A."/>
            <person name="Brown D.W."/>
            <person name="Nagy L.G."/>
            <person name="Floudas D."/>
            <person name="Held B.W."/>
            <person name="Levasseur A."/>
            <person name="Lombard V."/>
            <person name="Morin E."/>
            <person name="Otillar R."/>
            <person name="Lindquist E.A."/>
            <person name="Sun H."/>
            <person name="LaButti K.M."/>
            <person name="Schmutz J."/>
            <person name="Jabbour D."/>
            <person name="Luo H."/>
            <person name="Baker S.E."/>
            <person name="Pisabarro A.G."/>
            <person name="Walton J.D."/>
            <person name="Blanchette R.A."/>
            <person name="Henrissat B."/>
            <person name="Martin F."/>
            <person name="Cullen D."/>
            <person name="Hibbett D.S."/>
            <person name="Grigoriev I.V."/>
        </authorList>
    </citation>
    <scope>NUCLEOTIDE SEQUENCE [LARGE SCALE GENOMIC DNA]</scope>
    <source>
        <strain evidence="12">CBS 339.88</strain>
    </source>
</reference>
<feature type="domain" description="Protein kinase" evidence="10">
    <location>
        <begin position="567"/>
        <end position="966"/>
    </location>
</feature>
<sequence length="978" mass="105548">MAPKQPCAKYQYVVTSAGPKILPVDEPSCKDEESPADYNAGGYLPVKVGDTFSSNRYRVVRKLGCVFYILRGPRLCSSHTIMSPFVRWGHFSTVWLVKDSQTLRHSALKVVKSAGRYAETARDEIKLLSRVSAFSPSHSGRDHIVSFLDSFSHQGPEASHVCIVFEPLGENLLALIERNKKKGVPRPLVKVIARQILLGLEYLHDECDLVHTDIKPENILISIPDIETHIHNELSLSPSPTSRRVGVPLPAKTRAGVSIPQNQQRTRRQVQIFDSQPLASPGRSVGGSANGHASLSMNARPDDAGSGSVSQNGSYVAQMHLSRMGYPAYSSGTVASLSSSAPKVPSGLSASAPRNEPFQQKTAQMFAAKGITAVPSRIINSPSTSSSSSSISSALASTTAGSSSMVSTPPTSLSHSLGNAVMEFMGTGKFETELRTRPRISPPEGKASEDDERGGLVMAPKKTKAQTDLSSELTSAISTSWKATDSVSGSWKEKVASSFKSHTSNSSPNKTSKQRSFRHGHTRSHSGLAGATFWKDPGTAAPAPAILVSAVVGAGGREDDFSKLSTVDSPNSTSENSSATVTVARPSPTGTPLPIAKKSSSLVNGVSKLIHDTTSLLSGGASPNDPTTRHNINDASSNLNNQHLSLLTQTAPSKALPTLSPSKRTVTTRVSPPQQISQLSAHMHLNKPNISCNCSDPLHKHAAGSRMKTNSRSSRLVEHASITSVVPIASTSVTPTPASPSPAPPPSTPVDSPPISNLIPPSIHTPSNVASTESEPTHHPHQHHVLPPLRTSSYDKPLPPPISVKIADLGNATPSKKHYTEDIQTRQYRAPEAILGRRDWDARADIWSVACVIFELLTAEYLFDPQGQGELFTKDDDHMAQIIELLGDFPLEVKMGGKYSRELFDHTGALRYIRTLKPWPLKRVMIEKYLFSEADAAVLCAFMEPMLAIDMRERIHARDLKNHEWLQPTKEDGVVTEW</sequence>
<evidence type="ECO:0000256" key="3">
    <source>
        <dbReference type="ARBA" id="ARBA00022679"/>
    </source>
</evidence>
<feature type="region of interest" description="Disordered" evidence="9">
    <location>
        <begin position="431"/>
        <end position="468"/>
    </location>
</feature>
<keyword evidence="3" id="KW-0808">Transferase</keyword>
<dbReference type="PROSITE" id="PS50011">
    <property type="entry name" value="PROTEIN_KINASE_DOM"/>
    <property type="match status" value="2"/>
</dbReference>
<keyword evidence="4" id="KW-0547">Nucleotide-binding</keyword>
<dbReference type="InterPro" id="IPR000719">
    <property type="entry name" value="Prot_kinase_dom"/>
</dbReference>
<keyword evidence="2" id="KW-0723">Serine/threonine-protein kinase</keyword>
<evidence type="ECO:0000256" key="5">
    <source>
        <dbReference type="ARBA" id="ARBA00022777"/>
    </source>
</evidence>
<evidence type="ECO:0000256" key="6">
    <source>
        <dbReference type="ARBA" id="ARBA00022840"/>
    </source>
</evidence>
<accession>A0A067TNT1</accession>
<dbReference type="FunFam" id="1.10.510.10:FF:000275">
    <property type="entry name" value="SRSF protein kinase 2 isoform X3"/>
    <property type="match status" value="1"/>
</dbReference>
<keyword evidence="6" id="KW-0067">ATP-binding</keyword>
<dbReference type="EC" id="2.7.11.1" evidence="1"/>
<dbReference type="AlphaFoldDB" id="A0A067TNT1"/>
<evidence type="ECO:0000256" key="4">
    <source>
        <dbReference type="ARBA" id="ARBA00022741"/>
    </source>
</evidence>
<dbReference type="PANTHER" id="PTHR47634:SF9">
    <property type="entry name" value="PROTEIN KINASE DOMAIN-CONTAINING PROTEIN-RELATED"/>
    <property type="match status" value="1"/>
</dbReference>
<feature type="region of interest" description="Disordered" evidence="9">
    <location>
        <begin position="332"/>
        <end position="357"/>
    </location>
</feature>
<evidence type="ECO:0000256" key="7">
    <source>
        <dbReference type="ARBA" id="ARBA00047899"/>
    </source>
</evidence>
<evidence type="ECO:0000256" key="8">
    <source>
        <dbReference type="ARBA" id="ARBA00048679"/>
    </source>
</evidence>
<dbReference type="GO" id="GO:0005737">
    <property type="term" value="C:cytoplasm"/>
    <property type="evidence" value="ECO:0007669"/>
    <property type="project" value="TreeGrafter"/>
</dbReference>
<dbReference type="SUPFAM" id="SSF56112">
    <property type="entry name" value="Protein kinase-like (PK-like)"/>
    <property type="match status" value="1"/>
</dbReference>
<feature type="region of interest" description="Disordered" evidence="9">
    <location>
        <begin position="729"/>
        <end position="785"/>
    </location>
</feature>
<keyword evidence="12" id="KW-1185">Reference proteome</keyword>
<evidence type="ECO:0000313" key="12">
    <source>
        <dbReference type="Proteomes" id="UP000027222"/>
    </source>
</evidence>
<dbReference type="GO" id="GO:0000245">
    <property type="term" value="P:spliceosomal complex assembly"/>
    <property type="evidence" value="ECO:0007669"/>
    <property type="project" value="TreeGrafter"/>
</dbReference>
<proteinExistence type="predicted"/>
<name>A0A067TNT1_GALM3</name>
<evidence type="ECO:0000256" key="1">
    <source>
        <dbReference type="ARBA" id="ARBA00012513"/>
    </source>
</evidence>
<dbReference type="HOGENOM" id="CLU_000288_81_8_1"/>
<dbReference type="GO" id="GO:0005634">
    <property type="term" value="C:nucleus"/>
    <property type="evidence" value="ECO:0007669"/>
    <property type="project" value="TreeGrafter"/>
</dbReference>
<dbReference type="InterPro" id="IPR011009">
    <property type="entry name" value="Kinase-like_dom_sf"/>
</dbReference>
<comment type="catalytic activity">
    <reaction evidence="8">
        <text>L-seryl-[protein] + ATP = O-phospho-L-seryl-[protein] + ADP + H(+)</text>
        <dbReference type="Rhea" id="RHEA:17989"/>
        <dbReference type="Rhea" id="RHEA-COMP:9863"/>
        <dbReference type="Rhea" id="RHEA-COMP:11604"/>
        <dbReference type="ChEBI" id="CHEBI:15378"/>
        <dbReference type="ChEBI" id="CHEBI:29999"/>
        <dbReference type="ChEBI" id="CHEBI:30616"/>
        <dbReference type="ChEBI" id="CHEBI:83421"/>
        <dbReference type="ChEBI" id="CHEBI:456216"/>
        <dbReference type="EC" id="2.7.11.1"/>
    </reaction>
</comment>
<feature type="compositionally biased region" description="Polar residues" evidence="9">
    <location>
        <begin position="563"/>
        <end position="581"/>
    </location>
</feature>
<dbReference type="GO" id="GO:0004674">
    <property type="term" value="F:protein serine/threonine kinase activity"/>
    <property type="evidence" value="ECO:0007669"/>
    <property type="project" value="UniProtKB-KW"/>
</dbReference>
<feature type="region of interest" description="Disordered" evidence="9">
    <location>
        <begin position="562"/>
        <end position="596"/>
    </location>
</feature>
<dbReference type="Gene3D" id="3.30.200.20">
    <property type="entry name" value="Phosphorylase Kinase, domain 1"/>
    <property type="match status" value="2"/>
</dbReference>
<keyword evidence="5" id="KW-0418">Kinase</keyword>
<dbReference type="GO" id="GO:0005524">
    <property type="term" value="F:ATP binding"/>
    <property type="evidence" value="ECO:0007669"/>
    <property type="project" value="UniProtKB-KW"/>
</dbReference>
<dbReference type="SMART" id="SM00220">
    <property type="entry name" value="S_TKc"/>
    <property type="match status" value="1"/>
</dbReference>
<feature type="region of interest" description="Disordered" evidence="9">
    <location>
        <begin position="498"/>
        <end position="530"/>
    </location>
</feature>
<dbReference type="PANTHER" id="PTHR47634">
    <property type="entry name" value="PROTEIN KINASE DOMAIN-CONTAINING PROTEIN-RELATED"/>
    <property type="match status" value="1"/>
</dbReference>
<comment type="catalytic activity">
    <reaction evidence="7">
        <text>L-threonyl-[protein] + ATP = O-phospho-L-threonyl-[protein] + ADP + H(+)</text>
        <dbReference type="Rhea" id="RHEA:46608"/>
        <dbReference type="Rhea" id="RHEA-COMP:11060"/>
        <dbReference type="Rhea" id="RHEA-COMP:11605"/>
        <dbReference type="ChEBI" id="CHEBI:15378"/>
        <dbReference type="ChEBI" id="CHEBI:30013"/>
        <dbReference type="ChEBI" id="CHEBI:30616"/>
        <dbReference type="ChEBI" id="CHEBI:61977"/>
        <dbReference type="ChEBI" id="CHEBI:456216"/>
        <dbReference type="EC" id="2.7.11.1"/>
    </reaction>
</comment>
<dbReference type="PROSITE" id="PS00108">
    <property type="entry name" value="PROTEIN_KINASE_ST"/>
    <property type="match status" value="1"/>
</dbReference>
<feature type="compositionally biased region" description="Low complexity" evidence="9">
    <location>
        <begin position="332"/>
        <end position="341"/>
    </location>
</feature>
<dbReference type="EMBL" id="KL142367">
    <property type="protein sequence ID" value="KDR84841.1"/>
    <property type="molecule type" value="Genomic_DNA"/>
</dbReference>
<feature type="domain" description="Protein kinase" evidence="10">
    <location>
        <begin position="80"/>
        <end position="395"/>
    </location>
</feature>
<evidence type="ECO:0000256" key="9">
    <source>
        <dbReference type="SAM" id="MobiDB-lite"/>
    </source>
</evidence>
<evidence type="ECO:0000313" key="11">
    <source>
        <dbReference type="EMBL" id="KDR84841.1"/>
    </source>
</evidence>
<dbReference type="OrthoDB" id="2649at2759"/>
<dbReference type="Pfam" id="PF00069">
    <property type="entry name" value="Pkinase"/>
    <property type="match status" value="2"/>
</dbReference>
<dbReference type="Gene3D" id="1.10.510.10">
    <property type="entry name" value="Transferase(Phosphotransferase) domain 1"/>
    <property type="match status" value="2"/>
</dbReference>
<dbReference type="Proteomes" id="UP000027222">
    <property type="component" value="Unassembled WGS sequence"/>
</dbReference>
<evidence type="ECO:0000259" key="10">
    <source>
        <dbReference type="PROSITE" id="PS50011"/>
    </source>
</evidence>
<dbReference type="GO" id="GO:0050684">
    <property type="term" value="P:regulation of mRNA processing"/>
    <property type="evidence" value="ECO:0007669"/>
    <property type="project" value="TreeGrafter"/>
</dbReference>
<feature type="compositionally biased region" description="Low complexity" evidence="9">
    <location>
        <begin position="753"/>
        <end position="762"/>
    </location>
</feature>
<dbReference type="InterPro" id="IPR051334">
    <property type="entry name" value="SRPK"/>
</dbReference>